<evidence type="ECO:0000313" key="1">
    <source>
        <dbReference type="EMBL" id="CAH1724581.1"/>
    </source>
</evidence>
<dbReference type="EMBL" id="OU899035">
    <property type="protein sequence ID" value="CAH1724581.1"/>
    <property type="molecule type" value="Genomic_DNA"/>
</dbReference>
<dbReference type="Proteomes" id="UP001154329">
    <property type="component" value="Chromosome 2"/>
</dbReference>
<reference evidence="1" key="1">
    <citation type="submission" date="2022-02" db="EMBL/GenBank/DDBJ databases">
        <authorList>
            <person name="King R."/>
        </authorList>
    </citation>
    <scope>NUCLEOTIDE SEQUENCE</scope>
</reference>
<organism evidence="1 2">
    <name type="scientific">Aphis gossypii</name>
    <name type="common">Cotton aphid</name>
    <dbReference type="NCBI Taxonomy" id="80765"/>
    <lineage>
        <taxon>Eukaryota</taxon>
        <taxon>Metazoa</taxon>
        <taxon>Ecdysozoa</taxon>
        <taxon>Arthropoda</taxon>
        <taxon>Hexapoda</taxon>
        <taxon>Insecta</taxon>
        <taxon>Pterygota</taxon>
        <taxon>Neoptera</taxon>
        <taxon>Paraneoptera</taxon>
        <taxon>Hemiptera</taxon>
        <taxon>Sternorrhyncha</taxon>
        <taxon>Aphidomorpha</taxon>
        <taxon>Aphidoidea</taxon>
        <taxon>Aphididae</taxon>
        <taxon>Aphidini</taxon>
        <taxon>Aphis</taxon>
        <taxon>Aphis</taxon>
    </lineage>
</organism>
<dbReference type="AlphaFoldDB" id="A0A9P0J0Y6"/>
<protein>
    <submittedName>
        <fullName evidence="1">Uncharacterized protein</fullName>
    </submittedName>
</protein>
<evidence type="ECO:0000313" key="2">
    <source>
        <dbReference type="Proteomes" id="UP001154329"/>
    </source>
</evidence>
<gene>
    <name evidence="1" type="ORF">APHIGO_LOCUS5842</name>
</gene>
<name>A0A9P0J0Y6_APHGO</name>
<sequence length="160" mass="18187">MVVRVPTNLFSPRCSAAVDTAIFPETLHGVADIRSAVNYPNLHHSCRRRLWVPVIHIDAKRPVPESLSSSLFCRRQKPTSRSNGLDKNVLGRNLCPPSHVRLGNTTAENHLDGVPSSTFGYFLSLMAIYHYICQARGRILLYRGRRRKKFWGGFEKIIIF</sequence>
<keyword evidence="2" id="KW-1185">Reference proteome</keyword>
<proteinExistence type="predicted"/>
<accession>A0A9P0J0Y6</accession>
<reference evidence="1" key="2">
    <citation type="submission" date="2022-10" db="EMBL/GenBank/DDBJ databases">
        <authorList>
            <consortium name="ENA_rothamsted_submissions"/>
            <consortium name="culmorum"/>
            <person name="King R."/>
        </authorList>
    </citation>
    <scope>NUCLEOTIDE SEQUENCE</scope>
</reference>